<proteinExistence type="predicted"/>
<name>A0A5A7QDI8_STRAF</name>
<comment type="caution">
    <text evidence="2">The sequence shown here is derived from an EMBL/GenBank/DDBJ whole genome shotgun (WGS) entry which is preliminary data.</text>
</comment>
<sequence>MSIVQWFVCASASYEIISEKKIIFLFKILNLTILIILLHKFHIPNNRKTPLFPPQLQITLFNLSILHPNPRDPHVCVPPQGPIPVPNHHSPKIRLSRFPQHLRKIRVVRDKHNPVDPTAHRVGHLPLQGPVRSLRLVLHRSHVHASSPQLLSQPAPGCLVVLLVAVYELFLKTLPFLALQAPHPVKLLLPLPQMQLLEVGLELPAADGAGVRVGAGGPPPLEDVEAAALAALLHDPLGEVGEGVAVGVGGHVHDVAEPLRHRSEGDRRLVRRAARRLVVEVPQDNDLLGLGGVRAVPGADHVDLMERGASLYGEVFGGAAQGCVVGSGGQWRKILKKWGFVFDWNWSEGE</sequence>
<keyword evidence="1" id="KW-0472">Membrane</keyword>
<evidence type="ECO:0000256" key="1">
    <source>
        <dbReference type="SAM" id="Phobius"/>
    </source>
</evidence>
<dbReference type="AlphaFoldDB" id="A0A5A7QDI8"/>
<dbReference type="Proteomes" id="UP000325081">
    <property type="component" value="Unassembled WGS sequence"/>
</dbReference>
<gene>
    <name evidence="2" type="ORF">STAS_19227</name>
</gene>
<dbReference type="OrthoDB" id="10402367at2759"/>
<dbReference type="EMBL" id="BKCP01006339">
    <property type="protein sequence ID" value="GER42437.1"/>
    <property type="molecule type" value="Genomic_DNA"/>
</dbReference>
<organism evidence="2 3">
    <name type="scientific">Striga asiatica</name>
    <name type="common">Asiatic witchweed</name>
    <name type="synonym">Buchnera asiatica</name>
    <dbReference type="NCBI Taxonomy" id="4170"/>
    <lineage>
        <taxon>Eukaryota</taxon>
        <taxon>Viridiplantae</taxon>
        <taxon>Streptophyta</taxon>
        <taxon>Embryophyta</taxon>
        <taxon>Tracheophyta</taxon>
        <taxon>Spermatophyta</taxon>
        <taxon>Magnoliopsida</taxon>
        <taxon>eudicotyledons</taxon>
        <taxon>Gunneridae</taxon>
        <taxon>Pentapetalae</taxon>
        <taxon>asterids</taxon>
        <taxon>lamiids</taxon>
        <taxon>Lamiales</taxon>
        <taxon>Orobanchaceae</taxon>
        <taxon>Buchnereae</taxon>
        <taxon>Striga</taxon>
    </lineage>
</organism>
<accession>A0A5A7QDI8</accession>
<evidence type="ECO:0000313" key="2">
    <source>
        <dbReference type="EMBL" id="GER42437.1"/>
    </source>
</evidence>
<keyword evidence="1" id="KW-0812">Transmembrane</keyword>
<feature type="transmembrane region" description="Helical" evidence="1">
    <location>
        <begin position="22"/>
        <end position="38"/>
    </location>
</feature>
<reference evidence="3" key="1">
    <citation type="journal article" date="2019" name="Curr. Biol.">
        <title>Genome Sequence of Striga asiatica Provides Insight into the Evolution of Plant Parasitism.</title>
        <authorList>
            <person name="Yoshida S."/>
            <person name="Kim S."/>
            <person name="Wafula E.K."/>
            <person name="Tanskanen J."/>
            <person name="Kim Y.M."/>
            <person name="Honaas L."/>
            <person name="Yang Z."/>
            <person name="Spallek T."/>
            <person name="Conn C.E."/>
            <person name="Ichihashi Y."/>
            <person name="Cheong K."/>
            <person name="Cui S."/>
            <person name="Der J.P."/>
            <person name="Gundlach H."/>
            <person name="Jiao Y."/>
            <person name="Hori C."/>
            <person name="Ishida J.K."/>
            <person name="Kasahara H."/>
            <person name="Kiba T."/>
            <person name="Kim M.S."/>
            <person name="Koo N."/>
            <person name="Laohavisit A."/>
            <person name="Lee Y.H."/>
            <person name="Lumba S."/>
            <person name="McCourt P."/>
            <person name="Mortimer J.C."/>
            <person name="Mutuku J.M."/>
            <person name="Nomura T."/>
            <person name="Sasaki-Sekimoto Y."/>
            <person name="Seto Y."/>
            <person name="Wang Y."/>
            <person name="Wakatake T."/>
            <person name="Sakakibara H."/>
            <person name="Demura T."/>
            <person name="Yamaguchi S."/>
            <person name="Yoneyama K."/>
            <person name="Manabe R.I."/>
            <person name="Nelson D.C."/>
            <person name="Schulman A.H."/>
            <person name="Timko M.P."/>
            <person name="dePamphilis C.W."/>
            <person name="Choi D."/>
            <person name="Shirasu K."/>
        </authorList>
    </citation>
    <scope>NUCLEOTIDE SEQUENCE [LARGE SCALE GENOMIC DNA]</scope>
    <source>
        <strain evidence="3">cv. UVA1</strain>
    </source>
</reference>
<evidence type="ECO:0000313" key="3">
    <source>
        <dbReference type="Proteomes" id="UP000325081"/>
    </source>
</evidence>
<keyword evidence="3" id="KW-1185">Reference proteome</keyword>
<protein>
    <submittedName>
        <fullName evidence="2">4-dienoyl-CoA reductase</fullName>
    </submittedName>
</protein>
<keyword evidence="1" id="KW-1133">Transmembrane helix</keyword>